<dbReference type="PANTHER" id="PTHR31649:SF1">
    <property type="entry name" value="FARNESOIC ACID O-METHYL TRANSFERASE DOMAIN-CONTAINING PROTEIN"/>
    <property type="match status" value="1"/>
</dbReference>
<proteinExistence type="evidence at transcript level"/>
<dbReference type="EMBL" id="AK417250">
    <property type="protein sequence ID" value="BAN20465.1"/>
    <property type="molecule type" value="mRNA"/>
</dbReference>
<name>R4WIJ6_RIPPE</name>
<dbReference type="SMART" id="SM00696">
    <property type="entry name" value="DM9"/>
    <property type="match status" value="2"/>
</dbReference>
<dbReference type="AlphaFoldDB" id="R4WIJ6"/>
<evidence type="ECO:0000313" key="1">
    <source>
        <dbReference type="EMBL" id="BAN20465.1"/>
    </source>
</evidence>
<organism evidence="1">
    <name type="scientific">Riptortus pedestris</name>
    <name type="common">Bean bug</name>
    <dbReference type="NCBI Taxonomy" id="329032"/>
    <lineage>
        <taxon>Eukaryota</taxon>
        <taxon>Metazoa</taxon>
        <taxon>Ecdysozoa</taxon>
        <taxon>Arthropoda</taxon>
        <taxon>Hexapoda</taxon>
        <taxon>Insecta</taxon>
        <taxon>Pterygota</taxon>
        <taxon>Neoptera</taxon>
        <taxon>Paraneoptera</taxon>
        <taxon>Hemiptera</taxon>
        <taxon>Heteroptera</taxon>
        <taxon>Panheteroptera</taxon>
        <taxon>Pentatomomorpha</taxon>
        <taxon>Coreoidea</taxon>
        <taxon>Alydidae</taxon>
        <taxon>Riptortus</taxon>
    </lineage>
</organism>
<accession>R4WIJ6</accession>
<dbReference type="InterPro" id="IPR006616">
    <property type="entry name" value="DM9_repeat"/>
</dbReference>
<dbReference type="PANTHER" id="PTHR31649">
    <property type="entry name" value="AGAP009604-PA"/>
    <property type="match status" value="1"/>
</dbReference>
<dbReference type="Pfam" id="PF11901">
    <property type="entry name" value="DM9"/>
    <property type="match status" value="1"/>
</dbReference>
<protein>
    <submittedName>
        <fullName evidence="1">Uncharacterized protein</fullName>
    </submittedName>
</protein>
<sequence length="161" mass="17796">MAEFFKALFHWNPPSHCVGIHSWEWCTGGNIPEDAVHGGTDADGGDIYVGRAMHMGDLLPAKVCPHHGCAFVSWNGEEIRIYAYEVLKSTHAAWKEAYGGDIPSEAIRVGQTAHGEFLFVGRTFHEGTLTVGKVHPSHGVLYIPFGGREISYRKYEILVLC</sequence>
<reference evidence="1" key="1">
    <citation type="journal article" date="2013" name="PLoS ONE">
        <title>Gene expression in gut symbiotic organ of stinkbug affected by extracellular bacterial symbiont.</title>
        <authorList>
            <person name="Futahashi R."/>
            <person name="Tanaka K."/>
            <person name="Tanahashi M."/>
            <person name="Nikoh N."/>
            <person name="Kikuchi Y."/>
            <person name="Lee B.L."/>
            <person name="Fukatsu T."/>
        </authorList>
    </citation>
    <scope>NUCLEOTIDE SEQUENCE</scope>
    <source>
        <tissue evidence="1">Midgut</tissue>
    </source>
</reference>